<evidence type="ECO:0000256" key="2">
    <source>
        <dbReference type="SAM" id="Phobius"/>
    </source>
</evidence>
<comment type="caution">
    <text evidence="4">The sequence shown here is derived from an EMBL/GenBank/DDBJ whole genome shotgun (WGS) entry which is preliminary data.</text>
</comment>
<gene>
    <name evidence="4" type="ORF">B5V51_13090</name>
</gene>
<feature type="region of interest" description="Disordered" evidence="1">
    <location>
        <begin position="316"/>
        <end position="352"/>
    </location>
</feature>
<feature type="compositionally biased region" description="Low complexity" evidence="1">
    <location>
        <begin position="256"/>
        <end position="269"/>
    </location>
</feature>
<protein>
    <recommendedName>
        <fullName evidence="5">TNFR-Cys domain-containing protein</fullName>
    </recommendedName>
</protein>
<proteinExistence type="predicted"/>
<keyword evidence="3" id="KW-0732">Signal</keyword>
<keyword evidence="2" id="KW-1133">Transmembrane helix</keyword>
<feature type="transmembrane region" description="Helical" evidence="2">
    <location>
        <begin position="102"/>
        <end position="126"/>
    </location>
</feature>
<sequence length="366" mass="39044">MLRALVLCAAALCLPVHGQPVSCKEEAHCSDGYYCETGAEICRECLSCEDLKREPPLAAITCIKSVAECGSCFKGLVVDPRGNVNAECVPPDTSSLEPTPSYVWLLISIAILLFLGVVVGIIAYLLRYPEIFKTAGSNQSSTVTARITATAPEAPPPYNPLPQTPYFSPAYRDLEPINNEDEQFIKHPPSPRPQDSRESAGNQAARVYEKPIYERELPPRSPESPLPEYTETETMTLPVKDEDTIPSPWTPGGSTSNGDVNANSVVSASGSGGADRAGASTSGGAADAGLPALLAAARSTTLIEPSPAKRLCVRWDSVNNRNRESNSCSDSSQNSYPRSPSPSQGGGPPYSFITQITNVVQINTNK</sequence>
<evidence type="ECO:0000256" key="1">
    <source>
        <dbReference type="SAM" id="MobiDB-lite"/>
    </source>
</evidence>
<feature type="compositionally biased region" description="Pro residues" evidence="1">
    <location>
        <begin position="153"/>
        <end position="163"/>
    </location>
</feature>
<evidence type="ECO:0000313" key="4">
    <source>
        <dbReference type="EMBL" id="PCG74607.1"/>
    </source>
</evidence>
<feature type="compositionally biased region" description="Low complexity" evidence="1">
    <location>
        <begin position="317"/>
        <end position="343"/>
    </location>
</feature>
<keyword evidence="2" id="KW-0472">Membrane</keyword>
<keyword evidence="2" id="KW-0812">Transmembrane</keyword>
<feature type="signal peptide" evidence="3">
    <location>
        <begin position="1"/>
        <end position="18"/>
    </location>
</feature>
<feature type="chain" id="PRO_5012359175" description="TNFR-Cys domain-containing protein" evidence="3">
    <location>
        <begin position="19"/>
        <end position="366"/>
    </location>
</feature>
<reference evidence="4" key="1">
    <citation type="submission" date="2017-09" db="EMBL/GenBank/DDBJ databases">
        <title>Contemporary evolution of a Lepidopteran species, Heliothis virescens, in response to modern agricultural practices.</title>
        <authorList>
            <person name="Fritz M.L."/>
            <person name="Deyonke A.M."/>
            <person name="Papanicolaou A."/>
            <person name="Micinski S."/>
            <person name="Westbrook J."/>
            <person name="Gould F."/>
        </authorList>
    </citation>
    <scope>NUCLEOTIDE SEQUENCE [LARGE SCALE GENOMIC DNA]</scope>
    <source>
        <strain evidence="4">HvINT-</strain>
        <tissue evidence="4">Whole body</tissue>
    </source>
</reference>
<name>A0A2A4JRE9_HELVI</name>
<dbReference type="AlphaFoldDB" id="A0A2A4JRE9"/>
<evidence type="ECO:0000256" key="3">
    <source>
        <dbReference type="SAM" id="SignalP"/>
    </source>
</evidence>
<evidence type="ECO:0008006" key="5">
    <source>
        <dbReference type="Google" id="ProtNLM"/>
    </source>
</evidence>
<organism evidence="4">
    <name type="scientific">Heliothis virescens</name>
    <name type="common">Tobacco budworm moth</name>
    <dbReference type="NCBI Taxonomy" id="7102"/>
    <lineage>
        <taxon>Eukaryota</taxon>
        <taxon>Metazoa</taxon>
        <taxon>Ecdysozoa</taxon>
        <taxon>Arthropoda</taxon>
        <taxon>Hexapoda</taxon>
        <taxon>Insecta</taxon>
        <taxon>Pterygota</taxon>
        <taxon>Neoptera</taxon>
        <taxon>Endopterygota</taxon>
        <taxon>Lepidoptera</taxon>
        <taxon>Glossata</taxon>
        <taxon>Ditrysia</taxon>
        <taxon>Noctuoidea</taxon>
        <taxon>Noctuidae</taxon>
        <taxon>Heliothinae</taxon>
        <taxon>Heliothis</taxon>
    </lineage>
</organism>
<dbReference type="EMBL" id="NWSH01000724">
    <property type="protein sequence ID" value="PCG74607.1"/>
    <property type="molecule type" value="Genomic_DNA"/>
</dbReference>
<feature type="region of interest" description="Disordered" evidence="1">
    <location>
        <begin position="150"/>
        <end position="284"/>
    </location>
</feature>
<feature type="compositionally biased region" description="Basic and acidic residues" evidence="1">
    <location>
        <begin position="207"/>
        <end position="218"/>
    </location>
</feature>
<accession>A0A2A4JRE9</accession>